<dbReference type="STRING" id="285473.A4G23_05073"/>
<evidence type="ECO:0000313" key="4">
    <source>
        <dbReference type="EMBL" id="AOT62180.1"/>
    </source>
</evidence>
<dbReference type="GeneID" id="91406575"/>
<dbReference type="GO" id="GO:0016787">
    <property type="term" value="F:hydrolase activity"/>
    <property type="evidence" value="ECO:0007669"/>
    <property type="project" value="UniProtKB-KW"/>
</dbReference>
<dbReference type="EMBL" id="CP017316">
    <property type="protein sequence ID" value="AOT62180.1"/>
    <property type="molecule type" value="Genomic_DNA"/>
</dbReference>
<dbReference type="InterPro" id="IPR023365">
    <property type="entry name" value="Sortase_dom-sf"/>
</dbReference>
<keyword evidence="1" id="KW-0378">Hydrolase</keyword>
<feature type="chain" id="PRO_5039661427" evidence="3">
    <location>
        <begin position="21"/>
        <end position="216"/>
    </location>
</feature>
<evidence type="ECO:0000256" key="2">
    <source>
        <dbReference type="SAM" id="MobiDB-lite"/>
    </source>
</evidence>
<evidence type="ECO:0000256" key="3">
    <source>
        <dbReference type="SAM" id="SignalP"/>
    </source>
</evidence>
<accession>A0A1D8G9P2</accession>
<name>A0A1D8G9P2_9ACTN</name>
<dbReference type="InterPro" id="IPR005754">
    <property type="entry name" value="Sortase"/>
</dbReference>
<protein>
    <submittedName>
        <fullName evidence="4">Sortase family protein</fullName>
    </submittedName>
</protein>
<dbReference type="RefSeq" id="WP_031134224.1">
    <property type="nucleotide sequence ID" value="NZ_CP017316.1"/>
</dbReference>
<dbReference type="PATRIC" id="fig|285473.5.peg.5345"/>
<dbReference type="SUPFAM" id="SSF63817">
    <property type="entry name" value="Sortase"/>
    <property type="match status" value="1"/>
</dbReference>
<feature type="region of interest" description="Disordered" evidence="2">
    <location>
        <begin position="45"/>
        <end position="78"/>
    </location>
</feature>
<reference evidence="4 5" key="1">
    <citation type="submission" date="2016-09" db="EMBL/GenBank/DDBJ databases">
        <title>Streptomyces rubrolavendulae MJM4426 Genome sequencing and assembly.</title>
        <authorList>
            <person name="Kim J.-G."/>
        </authorList>
    </citation>
    <scope>NUCLEOTIDE SEQUENCE [LARGE SCALE GENOMIC DNA]</scope>
    <source>
        <strain evidence="4 5">MJM4426</strain>
    </source>
</reference>
<evidence type="ECO:0000313" key="5">
    <source>
        <dbReference type="Proteomes" id="UP000095349"/>
    </source>
</evidence>
<dbReference type="Pfam" id="PF04203">
    <property type="entry name" value="Sortase"/>
    <property type="match status" value="1"/>
</dbReference>
<dbReference type="CDD" id="cd05829">
    <property type="entry name" value="Sortase_F"/>
    <property type="match status" value="1"/>
</dbReference>
<dbReference type="Proteomes" id="UP000095349">
    <property type="component" value="Chromosome"/>
</dbReference>
<dbReference type="Gene3D" id="2.40.260.10">
    <property type="entry name" value="Sortase"/>
    <property type="match status" value="1"/>
</dbReference>
<keyword evidence="3" id="KW-0732">Signal</keyword>
<dbReference type="KEGG" id="srn:A4G23_05073"/>
<gene>
    <name evidence="4" type="ORF">A4G23_05073</name>
</gene>
<sequence>MGDSARRLTGLAVVTTAALAAVLATGAGPAERASAPPGFGRVDTVLAAAPEASGPPAPLPAASRAEPSPAPRRVTVPRVGLDAPVRPVGVTAEGDMAVPADPAVAGWYHYGPAPGGAEGSAVLVGHVDGETGDLGEFAALYRVRPGDRVQVGRAGAEPVAYRVTARTTVPKDALPDEAFRRSGPPVLTLITCAPPFTPEDGGYQANLIVVAEPLTS</sequence>
<proteinExistence type="predicted"/>
<evidence type="ECO:0000256" key="1">
    <source>
        <dbReference type="ARBA" id="ARBA00022801"/>
    </source>
</evidence>
<keyword evidence="5" id="KW-1185">Reference proteome</keyword>
<dbReference type="InterPro" id="IPR042001">
    <property type="entry name" value="Sortase_F"/>
</dbReference>
<dbReference type="AlphaFoldDB" id="A0A1D8G9P2"/>
<feature type="signal peptide" evidence="3">
    <location>
        <begin position="1"/>
        <end position="20"/>
    </location>
</feature>
<organism evidence="4 5">
    <name type="scientific">Streptomyces rubrolavendulae</name>
    <dbReference type="NCBI Taxonomy" id="285473"/>
    <lineage>
        <taxon>Bacteria</taxon>
        <taxon>Bacillati</taxon>
        <taxon>Actinomycetota</taxon>
        <taxon>Actinomycetes</taxon>
        <taxon>Kitasatosporales</taxon>
        <taxon>Streptomycetaceae</taxon>
        <taxon>Streptomyces</taxon>
    </lineage>
</organism>
<feature type="compositionally biased region" description="Low complexity" evidence="2">
    <location>
        <begin position="60"/>
        <end position="73"/>
    </location>
</feature>